<reference evidence="3 4" key="1">
    <citation type="submission" date="2023-08" db="EMBL/GenBank/DDBJ databases">
        <title>Implementing the SeqCode for naming new Mesorhizobium species isolated from Vachellia karroo root nodules.</title>
        <authorList>
            <person name="Van Lill M."/>
        </authorList>
    </citation>
    <scope>NUCLEOTIDE SEQUENCE [LARGE SCALE GENOMIC DNA]</scope>
    <source>
        <strain evidence="3 4">VK24D</strain>
    </source>
</reference>
<sequence length="101" mass="10946">MDHADESVTKHHAHCGCGGSRGVKQDAGSQAKSHDDPRPAAAALDILDERFARGEIDKDEYLEKKQLISERASPPKVDQPEAAPVAAKPVPTRTKQPAQQR</sequence>
<evidence type="ECO:0000259" key="2">
    <source>
        <dbReference type="Pfam" id="PF09851"/>
    </source>
</evidence>
<dbReference type="EMBL" id="JAVIIW010000034">
    <property type="protein sequence ID" value="MDX8481644.1"/>
    <property type="molecule type" value="Genomic_DNA"/>
</dbReference>
<dbReference type="Proteomes" id="UP001287059">
    <property type="component" value="Unassembled WGS sequence"/>
</dbReference>
<keyword evidence="4" id="KW-1185">Reference proteome</keyword>
<dbReference type="InterPro" id="IPR018649">
    <property type="entry name" value="SHOCT"/>
</dbReference>
<evidence type="ECO:0000256" key="1">
    <source>
        <dbReference type="SAM" id="MobiDB-lite"/>
    </source>
</evidence>
<comment type="caution">
    <text evidence="3">The sequence shown here is derived from an EMBL/GenBank/DDBJ whole genome shotgun (WGS) entry which is preliminary data.</text>
</comment>
<name>A0ABU4Y6T3_9HYPH</name>
<feature type="domain" description="SHOCT" evidence="2">
    <location>
        <begin position="42"/>
        <end position="68"/>
    </location>
</feature>
<evidence type="ECO:0000313" key="4">
    <source>
        <dbReference type="Proteomes" id="UP001287059"/>
    </source>
</evidence>
<protein>
    <submittedName>
        <fullName evidence="3">SHOCT domain-containing protein</fullName>
    </submittedName>
</protein>
<dbReference type="Pfam" id="PF09851">
    <property type="entry name" value="SHOCT"/>
    <property type="match status" value="1"/>
</dbReference>
<feature type="region of interest" description="Disordered" evidence="1">
    <location>
        <begin position="56"/>
        <end position="101"/>
    </location>
</feature>
<gene>
    <name evidence="3" type="ORF">RFN28_24750</name>
</gene>
<feature type="compositionally biased region" description="Low complexity" evidence="1">
    <location>
        <begin position="80"/>
        <end position="91"/>
    </location>
</feature>
<proteinExistence type="predicted"/>
<feature type="region of interest" description="Disordered" evidence="1">
    <location>
        <begin position="1"/>
        <end position="40"/>
    </location>
</feature>
<accession>A0ABU4Y6T3</accession>
<dbReference type="RefSeq" id="WP_320289797.1">
    <property type="nucleotide sequence ID" value="NZ_JAVIIW010000034.1"/>
</dbReference>
<feature type="compositionally biased region" description="Basic and acidic residues" evidence="1">
    <location>
        <begin position="56"/>
        <end position="68"/>
    </location>
</feature>
<evidence type="ECO:0000313" key="3">
    <source>
        <dbReference type="EMBL" id="MDX8481644.1"/>
    </source>
</evidence>
<organism evidence="3 4">
    <name type="scientific">Mesorhizobium album</name>
    <dbReference type="NCBI Taxonomy" id="3072314"/>
    <lineage>
        <taxon>Bacteria</taxon>
        <taxon>Pseudomonadati</taxon>
        <taxon>Pseudomonadota</taxon>
        <taxon>Alphaproteobacteria</taxon>
        <taxon>Hyphomicrobiales</taxon>
        <taxon>Phyllobacteriaceae</taxon>
        <taxon>Mesorhizobium</taxon>
    </lineage>
</organism>